<evidence type="ECO:0000256" key="1">
    <source>
        <dbReference type="SAM" id="MobiDB-lite"/>
    </source>
</evidence>
<evidence type="ECO:0000313" key="2">
    <source>
        <dbReference type="EMBL" id="KAF2249371.1"/>
    </source>
</evidence>
<dbReference type="RefSeq" id="XP_033684375.1">
    <property type="nucleotide sequence ID" value="XM_033833339.1"/>
</dbReference>
<reference evidence="2" key="1">
    <citation type="journal article" date="2020" name="Stud. Mycol.">
        <title>101 Dothideomycetes genomes: a test case for predicting lifestyles and emergence of pathogens.</title>
        <authorList>
            <person name="Haridas S."/>
            <person name="Albert R."/>
            <person name="Binder M."/>
            <person name="Bloem J."/>
            <person name="Labutti K."/>
            <person name="Salamov A."/>
            <person name="Andreopoulos B."/>
            <person name="Baker S."/>
            <person name="Barry K."/>
            <person name="Bills G."/>
            <person name="Bluhm B."/>
            <person name="Cannon C."/>
            <person name="Castanera R."/>
            <person name="Culley D."/>
            <person name="Daum C."/>
            <person name="Ezra D."/>
            <person name="Gonzalez J."/>
            <person name="Henrissat B."/>
            <person name="Kuo A."/>
            <person name="Liang C."/>
            <person name="Lipzen A."/>
            <person name="Lutzoni F."/>
            <person name="Magnuson J."/>
            <person name="Mondo S."/>
            <person name="Nolan M."/>
            <person name="Ohm R."/>
            <person name="Pangilinan J."/>
            <person name="Park H.-J."/>
            <person name="Ramirez L."/>
            <person name="Alfaro M."/>
            <person name="Sun H."/>
            <person name="Tritt A."/>
            <person name="Yoshinaga Y."/>
            <person name="Zwiers L.-H."/>
            <person name="Turgeon B."/>
            <person name="Goodwin S."/>
            <person name="Spatafora J."/>
            <person name="Crous P."/>
            <person name="Grigoriev I."/>
        </authorList>
    </citation>
    <scope>NUCLEOTIDE SEQUENCE</scope>
    <source>
        <strain evidence="2">CBS 122368</strain>
    </source>
</reference>
<organism evidence="2 3">
    <name type="scientific">Trematosphaeria pertusa</name>
    <dbReference type="NCBI Taxonomy" id="390896"/>
    <lineage>
        <taxon>Eukaryota</taxon>
        <taxon>Fungi</taxon>
        <taxon>Dikarya</taxon>
        <taxon>Ascomycota</taxon>
        <taxon>Pezizomycotina</taxon>
        <taxon>Dothideomycetes</taxon>
        <taxon>Pleosporomycetidae</taxon>
        <taxon>Pleosporales</taxon>
        <taxon>Massarineae</taxon>
        <taxon>Trematosphaeriaceae</taxon>
        <taxon>Trematosphaeria</taxon>
    </lineage>
</organism>
<proteinExistence type="predicted"/>
<keyword evidence="3" id="KW-1185">Reference proteome</keyword>
<dbReference type="Proteomes" id="UP000800094">
    <property type="component" value="Unassembled WGS sequence"/>
</dbReference>
<feature type="compositionally biased region" description="Low complexity" evidence="1">
    <location>
        <begin position="10"/>
        <end position="25"/>
    </location>
</feature>
<sequence length="282" mass="31195">MAPHKKRAPSKPTRTIPSTSPPTAIKPFNKADIRLLLQQLQTLPADVQTWPLPSRLSLLRGDTITLCLTSRDPATKHIISHPVIDVPKYALMAVSQPILLHLAKTNPRAQSIAFFVRSGLSKAQLSVHEAALRALAHWLAALCSPAPVPLQVPSFFAPSFFAEVALRHLARKLEMGLYVMHLVSRFVGDAIGGCLEGWQVTELVKSCVGEDDPMLLGLAGGMARARARAREGGEEGVRKRIREFLGRAENRMLRIAVVRMEEQEKAKRRLFSEVVEVKDEEV</sequence>
<accession>A0A6A6IG07</accession>
<feature type="region of interest" description="Disordered" evidence="1">
    <location>
        <begin position="1"/>
        <end position="25"/>
    </location>
</feature>
<dbReference type="OrthoDB" id="3687689at2759"/>
<dbReference type="GeneID" id="54586669"/>
<dbReference type="EMBL" id="ML987195">
    <property type="protein sequence ID" value="KAF2249371.1"/>
    <property type="molecule type" value="Genomic_DNA"/>
</dbReference>
<dbReference type="AlphaFoldDB" id="A0A6A6IG07"/>
<evidence type="ECO:0000313" key="3">
    <source>
        <dbReference type="Proteomes" id="UP000800094"/>
    </source>
</evidence>
<gene>
    <name evidence="2" type="ORF">BU26DRAFT_565022</name>
</gene>
<protein>
    <submittedName>
        <fullName evidence="2">Uncharacterized protein</fullName>
    </submittedName>
</protein>
<name>A0A6A6IG07_9PLEO</name>